<evidence type="ECO:0000313" key="2">
    <source>
        <dbReference type="Proteomes" id="UP000769157"/>
    </source>
</evidence>
<evidence type="ECO:0000313" key="1">
    <source>
        <dbReference type="EMBL" id="KAH3661827.1"/>
    </source>
</evidence>
<comment type="caution">
    <text evidence="1">The sequence shown here is derived from an EMBL/GenBank/DDBJ whole genome shotgun (WGS) entry which is preliminary data.</text>
</comment>
<dbReference type="AlphaFoldDB" id="A0A9P8NZ16"/>
<keyword evidence="2" id="KW-1185">Reference proteome</keyword>
<sequence length="233" mass="25378">MMLKILSSTGPNSMSSSRSASSITRYFRALSEKPLVFSKWSINRPGVATITWGLRISSLACSIISIPPTMVEHRRPMLTPKASNVSRIWYANSLVGAKMHAKYGVCASQRAWRIGIANAAVLPDPVWAIPMMSLPWRLCGSDWAWIGVGSEKFSCSIASRMSRCNPSSLNDLTGSCVSSSFSELDSFSVCVDGFSGAFAASFFFKASRSILLETDFFDAKLPVLESFVGDICN</sequence>
<dbReference type="EMBL" id="JAEUBE010000414">
    <property type="protein sequence ID" value="KAH3661827.1"/>
    <property type="molecule type" value="Genomic_DNA"/>
</dbReference>
<dbReference type="GeneID" id="70237969"/>
<proteinExistence type="predicted"/>
<accession>A0A9P8NZ16</accession>
<protein>
    <submittedName>
        <fullName evidence="1">Uncharacterized protein</fullName>
    </submittedName>
</protein>
<gene>
    <name evidence="1" type="ORF">OGAPHI_006005</name>
</gene>
<reference evidence="1" key="1">
    <citation type="journal article" date="2021" name="Open Biol.">
        <title>Shared evolutionary footprints suggest mitochondrial oxidative damage underlies multiple complex I losses in fungi.</title>
        <authorList>
            <person name="Schikora-Tamarit M.A."/>
            <person name="Marcet-Houben M."/>
            <person name="Nosek J."/>
            <person name="Gabaldon T."/>
        </authorList>
    </citation>
    <scope>NUCLEOTIDE SEQUENCE</scope>
    <source>
        <strain evidence="1">CBS6075</strain>
    </source>
</reference>
<dbReference type="RefSeq" id="XP_046058931.1">
    <property type="nucleotide sequence ID" value="XM_046207249.1"/>
</dbReference>
<organism evidence="1 2">
    <name type="scientific">Ogataea philodendri</name>
    <dbReference type="NCBI Taxonomy" id="1378263"/>
    <lineage>
        <taxon>Eukaryota</taxon>
        <taxon>Fungi</taxon>
        <taxon>Dikarya</taxon>
        <taxon>Ascomycota</taxon>
        <taxon>Saccharomycotina</taxon>
        <taxon>Pichiomycetes</taxon>
        <taxon>Pichiales</taxon>
        <taxon>Pichiaceae</taxon>
        <taxon>Ogataea</taxon>
    </lineage>
</organism>
<name>A0A9P8NZ16_9ASCO</name>
<reference evidence="1" key="2">
    <citation type="submission" date="2021-01" db="EMBL/GenBank/DDBJ databases">
        <authorList>
            <person name="Schikora-Tamarit M.A."/>
        </authorList>
    </citation>
    <scope>NUCLEOTIDE SEQUENCE</scope>
    <source>
        <strain evidence="1">CBS6075</strain>
    </source>
</reference>
<dbReference type="Proteomes" id="UP000769157">
    <property type="component" value="Unassembled WGS sequence"/>
</dbReference>